<feature type="domain" description="AAA" evidence="1">
    <location>
        <begin position="51"/>
        <end position="182"/>
    </location>
</feature>
<dbReference type="Gene3D" id="3.40.50.300">
    <property type="entry name" value="P-loop containing nucleotide triphosphate hydrolases"/>
    <property type="match status" value="1"/>
</dbReference>
<organism evidence="3 4">
    <name type="scientific">Carboxydothermus islandicus</name>
    <dbReference type="NCBI Taxonomy" id="661089"/>
    <lineage>
        <taxon>Bacteria</taxon>
        <taxon>Bacillati</taxon>
        <taxon>Bacillota</taxon>
        <taxon>Clostridia</taxon>
        <taxon>Thermoanaerobacterales</taxon>
        <taxon>Thermoanaerobacteraceae</taxon>
        <taxon>Carboxydothermus</taxon>
    </lineage>
</organism>
<evidence type="ECO:0000259" key="2">
    <source>
        <dbReference type="Pfam" id="PF13635"/>
    </source>
</evidence>
<dbReference type="Pfam" id="PF13173">
    <property type="entry name" value="AAA_14"/>
    <property type="match status" value="1"/>
</dbReference>
<reference evidence="4" key="1">
    <citation type="submission" date="2016-12" db="EMBL/GenBank/DDBJ databases">
        <title>Draft Genome Sequences od Carboxydothermus pertinax and islandicus, Hydrogenogenic Carboxydotrophic Bacteria.</title>
        <authorList>
            <person name="Fukuyama Y."/>
            <person name="Ohmae K."/>
            <person name="Yoneda Y."/>
            <person name="Yoshida T."/>
            <person name="Sako Y."/>
        </authorList>
    </citation>
    <scope>NUCLEOTIDE SEQUENCE [LARGE SCALE GENOMIC DNA]</scope>
    <source>
        <strain evidence="4">SET</strain>
    </source>
</reference>
<evidence type="ECO:0000313" key="4">
    <source>
        <dbReference type="Proteomes" id="UP000187338"/>
    </source>
</evidence>
<dbReference type="OrthoDB" id="9801684at2"/>
<protein>
    <submittedName>
        <fullName evidence="3">AAA family ATPase</fullName>
    </submittedName>
</protein>
<dbReference type="EMBL" id="BDJL01000001">
    <property type="protein sequence ID" value="GAV24228.1"/>
    <property type="molecule type" value="Genomic_DNA"/>
</dbReference>
<gene>
    <name evidence="3" type="ORF">ciss_01610</name>
</gene>
<dbReference type="STRING" id="661089.ciss_01610"/>
<name>A0A1L8CZ92_9THEO</name>
<dbReference type="SUPFAM" id="SSF52540">
    <property type="entry name" value="P-loop containing nucleoside triphosphate hydrolases"/>
    <property type="match status" value="1"/>
</dbReference>
<evidence type="ECO:0000259" key="1">
    <source>
        <dbReference type="Pfam" id="PF13173"/>
    </source>
</evidence>
<dbReference type="PANTHER" id="PTHR33295">
    <property type="entry name" value="ATPASE"/>
    <property type="match status" value="1"/>
</dbReference>
<dbReference type="Pfam" id="PF13635">
    <property type="entry name" value="DUF4143"/>
    <property type="match status" value="1"/>
</dbReference>
<dbReference type="Proteomes" id="UP000187338">
    <property type="component" value="Unassembled WGS sequence"/>
</dbReference>
<sequence>MSIATPENILKILYSYNPWWRNNNLPREFIKPIKRFAYYEALEQLLHPDLRRFVILSGARRVGKTTILYQMIETLLQKGIDTKKIIYISFDHPLLKFCNMNEIIEIYETNISPSEETYLFLDEIQYTGDWDKWLKVFYDTKPAWRVVATGSASPVLVQGATESGVGRWSVIQVPTLSFYEYCQITNVEEIPQLDSEITPLVLQKLKAYELHDLMYRLAPLQKHFHRYLIVGGFPELALSKDDYYAQRILREDVVDKVLKRDIPSLFNIRNAVVLEKVFLYLCFNSSNIINIATISKELDNTPAVTISNYLHYLERANLIYLSYPVSLDGKKILKARPKIYIADPAIRNAVLMLDNVLTDPKELGIMVETAIYKHLAAFYYRLNIKVGYYRQTGGKEKEIDVVVDHPQGKILVEVKYRENASIKEDDAIVSKSLANENVIASFIITKKSEDYGLMPFADKVPIMRIPAFAFLYLLGHTEKNQILRINGV</sequence>
<dbReference type="AlphaFoldDB" id="A0A1L8CZ92"/>
<dbReference type="InterPro" id="IPR025420">
    <property type="entry name" value="DUF4143"/>
</dbReference>
<comment type="caution">
    <text evidence="3">The sequence shown here is derived from an EMBL/GenBank/DDBJ whole genome shotgun (WGS) entry which is preliminary data.</text>
</comment>
<keyword evidence="4" id="KW-1185">Reference proteome</keyword>
<dbReference type="InterPro" id="IPR041682">
    <property type="entry name" value="AAA_14"/>
</dbReference>
<dbReference type="PANTHER" id="PTHR33295:SF18">
    <property type="entry name" value="AAA+ ATPASE DOMAIN-CONTAINING PROTEIN"/>
    <property type="match status" value="1"/>
</dbReference>
<accession>A0A1L8CZ92</accession>
<proteinExistence type="predicted"/>
<feature type="domain" description="DUF4143" evidence="2">
    <location>
        <begin position="259"/>
        <end position="417"/>
    </location>
</feature>
<evidence type="ECO:0000313" key="3">
    <source>
        <dbReference type="EMBL" id="GAV24228.1"/>
    </source>
</evidence>
<dbReference type="InterPro" id="IPR027417">
    <property type="entry name" value="P-loop_NTPase"/>
</dbReference>